<dbReference type="AlphaFoldDB" id="A0A382SZW1"/>
<proteinExistence type="predicted"/>
<organism evidence="1">
    <name type="scientific">marine metagenome</name>
    <dbReference type="NCBI Taxonomy" id="408172"/>
    <lineage>
        <taxon>unclassified sequences</taxon>
        <taxon>metagenomes</taxon>
        <taxon>ecological metagenomes</taxon>
    </lineage>
</organism>
<protein>
    <submittedName>
        <fullName evidence="1">Uncharacterized protein</fullName>
    </submittedName>
</protein>
<sequence length="117" mass="12986">MGLFNKLKDNFKSSDFSVAGNSKVKTLKKNFEKSFNGAVLRVYYGTTFSNEDYSIAKIRNKENPGSGQEFKAKASWTVKRLEEAFMESFGIKVQVALPGDTNLADNDATLGEVSRSK</sequence>
<gene>
    <name evidence="1" type="ORF">METZ01_LOCUS367956</name>
</gene>
<evidence type="ECO:0000313" key="1">
    <source>
        <dbReference type="EMBL" id="SVD15102.1"/>
    </source>
</evidence>
<accession>A0A382SZW1</accession>
<dbReference type="EMBL" id="UINC01132654">
    <property type="protein sequence ID" value="SVD15102.1"/>
    <property type="molecule type" value="Genomic_DNA"/>
</dbReference>
<reference evidence="1" key="1">
    <citation type="submission" date="2018-05" db="EMBL/GenBank/DDBJ databases">
        <authorList>
            <person name="Lanie J.A."/>
            <person name="Ng W.-L."/>
            <person name="Kazmierczak K.M."/>
            <person name="Andrzejewski T.M."/>
            <person name="Davidsen T.M."/>
            <person name="Wayne K.J."/>
            <person name="Tettelin H."/>
            <person name="Glass J.I."/>
            <person name="Rusch D."/>
            <person name="Podicherti R."/>
            <person name="Tsui H.-C.T."/>
            <person name="Winkler M.E."/>
        </authorList>
    </citation>
    <scope>NUCLEOTIDE SEQUENCE</scope>
</reference>
<name>A0A382SZW1_9ZZZZ</name>